<dbReference type="Proteomes" id="UP000428260">
    <property type="component" value="Chromosome"/>
</dbReference>
<organism evidence="2 3">
    <name type="scientific">Maribellus comscasis</name>
    <dbReference type="NCBI Taxonomy" id="2681766"/>
    <lineage>
        <taxon>Bacteria</taxon>
        <taxon>Pseudomonadati</taxon>
        <taxon>Bacteroidota</taxon>
        <taxon>Bacteroidia</taxon>
        <taxon>Marinilabiliales</taxon>
        <taxon>Prolixibacteraceae</taxon>
        <taxon>Maribellus</taxon>
    </lineage>
</organism>
<evidence type="ECO:0000259" key="1">
    <source>
        <dbReference type="Pfam" id="PF13568"/>
    </source>
</evidence>
<dbReference type="KEGG" id="mcos:GM418_26355"/>
<dbReference type="EMBL" id="CP046401">
    <property type="protein sequence ID" value="QGY48228.1"/>
    <property type="molecule type" value="Genomic_DNA"/>
</dbReference>
<sequence>MHSFSQILFEDGYFISTSNQKIDCLIKNMDWKRNPGEFEYKLTQSAMIQTATIETVKEFGIGGISKYIRAIVKIDRSSDNINSMSSERNPVFHEERLFLKVLVEGEASLFLYEDKNLTRFFFKNKDSEIEQLVFKRYRLNNKIVQNEYYKQQLLNNFESQNLSSNDVRYIKYNRKDLEQFFIKANNQTGTEYSSYNSVEKKELFNLSLRPGLNVSNLAVQNASSDFRNVDFGNKYGLRLGIEAEFILPYYKNKWGIITEPTYQYYSSTKSETKDISGGELISEVNYQSIEIPVGVRHYFYLNEKSKFFVNVSYIFDFSSNSSVEFTRNDGSLLSKLEIEPRRNLALGIGYKFKDKYGLELRYLTDRELLGSHVQWSSEYRTFSVIFAYSLF</sequence>
<reference evidence="2 3" key="1">
    <citation type="submission" date="2019-11" db="EMBL/GenBank/DDBJ databases">
        <authorList>
            <person name="Zheng R.K."/>
            <person name="Sun C.M."/>
        </authorList>
    </citation>
    <scope>NUCLEOTIDE SEQUENCE [LARGE SCALE GENOMIC DNA]</scope>
    <source>
        <strain evidence="2 3">WC007</strain>
    </source>
</reference>
<dbReference type="InterPro" id="IPR025665">
    <property type="entry name" value="Beta-barrel_OMP_2"/>
</dbReference>
<name>A0A6I6K484_9BACT</name>
<gene>
    <name evidence="2" type="ORF">GM418_26355</name>
</gene>
<accession>A0A6I6K484</accession>
<protein>
    <submittedName>
        <fullName evidence="2">Outer membrane beta-barrel protein</fullName>
    </submittedName>
</protein>
<dbReference type="AlphaFoldDB" id="A0A6I6K484"/>
<proteinExistence type="predicted"/>
<evidence type="ECO:0000313" key="3">
    <source>
        <dbReference type="Proteomes" id="UP000428260"/>
    </source>
</evidence>
<evidence type="ECO:0000313" key="2">
    <source>
        <dbReference type="EMBL" id="QGY48228.1"/>
    </source>
</evidence>
<keyword evidence="3" id="KW-1185">Reference proteome</keyword>
<dbReference type="Pfam" id="PF13568">
    <property type="entry name" value="OMP_b-brl_2"/>
    <property type="match status" value="1"/>
</dbReference>
<feature type="domain" description="Outer membrane protein beta-barrel" evidence="1">
    <location>
        <begin position="203"/>
        <end position="363"/>
    </location>
</feature>